<reference evidence="3" key="1">
    <citation type="submission" date="2021-02" db="EMBL/GenBank/DDBJ databases">
        <authorList>
            <person name="Nowell W R."/>
        </authorList>
    </citation>
    <scope>NUCLEOTIDE SEQUENCE</scope>
</reference>
<organism evidence="3 4">
    <name type="scientific">Adineta steineri</name>
    <dbReference type="NCBI Taxonomy" id="433720"/>
    <lineage>
        <taxon>Eukaryota</taxon>
        <taxon>Metazoa</taxon>
        <taxon>Spiralia</taxon>
        <taxon>Gnathifera</taxon>
        <taxon>Rotifera</taxon>
        <taxon>Eurotatoria</taxon>
        <taxon>Bdelloidea</taxon>
        <taxon>Adinetida</taxon>
        <taxon>Adinetidae</taxon>
        <taxon>Adineta</taxon>
    </lineage>
</organism>
<dbReference type="AlphaFoldDB" id="A0A816DD05"/>
<feature type="compositionally biased region" description="Polar residues" evidence="1">
    <location>
        <begin position="1"/>
        <end position="10"/>
    </location>
</feature>
<dbReference type="EMBL" id="CAJNOI010002244">
    <property type="protein sequence ID" value="CAF1465732.1"/>
    <property type="molecule type" value="Genomic_DNA"/>
</dbReference>
<sequence length="616" mass="71108">MQLTNHSNLWDDSDEEDNRSSDSDVIEISPTTELPISSSVTTRIVRNLHDQQPSHRPGASASPVLILQSSGRSAQQQQSLSSSSARSAQQQQIQSLSSSGRPAQQQQSLLSSSARPAQQQRRRAVIPYVPLTLKQNSGRYHILPAFPTVFFVRHPPLLLPNVPEYKLNEEQLARREKDVYPLAYTINETNSEIPSYFRIEYHSFITSSINKYHVDGAIIDYNLDRMLVCFRIFAEDCIRRLKNKPEQFILNHIQKQIALEFYLQFDVDVFFMKTCSFRGAEPRSADEGLFCRDEPDARYGLFACGRCPLCKPLHNTMRYRQQPTIRFYAGYTHRFLNGYKSILNCDANCKTPNIIYVMTCPCGKFEYIGETGQRLNDRLWYHRKHANRIIHEFLIGERNVELTRNKVKDFETNVKDRMLLYKHAARCPSTIQTFLNFNPTCSCFVPIPINEIDPQDECYSLPPSLMLLDRVHPTSITHKDKNAITATLKTRADESVRTCMRNLPYPPKGFSFSRRQRVEQFQYFKAKKDILPKLDQSVNLFNVSIIAVLPLGVSEVVRRFIEALFITHTEAKLNTFGRLCHDDDDDDHNNNNEKNHVNSNTVLGRGYWCRNIVFPH</sequence>
<dbReference type="Proteomes" id="UP000663877">
    <property type="component" value="Unassembled WGS sequence"/>
</dbReference>
<dbReference type="OrthoDB" id="10080538at2759"/>
<dbReference type="Proteomes" id="UP000663832">
    <property type="component" value="Unassembled WGS sequence"/>
</dbReference>
<name>A0A816DD05_9BILA</name>
<evidence type="ECO:0008006" key="5">
    <source>
        <dbReference type="Google" id="ProtNLM"/>
    </source>
</evidence>
<evidence type="ECO:0000313" key="4">
    <source>
        <dbReference type="Proteomes" id="UP000663832"/>
    </source>
</evidence>
<feature type="region of interest" description="Disordered" evidence="1">
    <location>
        <begin position="67"/>
        <end position="121"/>
    </location>
</feature>
<evidence type="ECO:0000313" key="2">
    <source>
        <dbReference type="EMBL" id="CAF1465732.1"/>
    </source>
</evidence>
<protein>
    <recommendedName>
        <fullName evidence="5">GIY-YIG domain-containing protein</fullName>
    </recommendedName>
</protein>
<gene>
    <name evidence="2" type="ORF">BJG266_LOCUS41230</name>
    <name evidence="3" type="ORF">QVE165_LOCUS58099</name>
</gene>
<proteinExistence type="predicted"/>
<comment type="caution">
    <text evidence="3">The sequence shown here is derived from an EMBL/GenBank/DDBJ whole genome shotgun (WGS) entry which is preliminary data.</text>
</comment>
<accession>A0A816DD05</accession>
<keyword evidence="4" id="KW-1185">Reference proteome</keyword>
<evidence type="ECO:0000313" key="3">
    <source>
        <dbReference type="EMBL" id="CAF1634396.1"/>
    </source>
</evidence>
<evidence type="ECO:0000256" key="1">
    <source>
        <dbReference type="SAM" id="MobiDB-lite"/>
    </source>
</evidence>
<feature type="region of interest" description="Disordered" evidence="1">
    <location>
        <begin position="1"/>
        <end position="40"/>
    </location>
</feature>
<feature type="compositionally biased region" description="Low complexity" evidence="1">
    <location>
        <begin position="67"/>
        <end position="119"/>
    </location>
</feature>
<dbReference type="EMBL" id="CAJNOM010002564">
    <property type="protein sequence ID" value="CAF1634396.1"/>
    <property type="molecule type" value="Genomic_DNA"/>
</dbReference>
<feature type="compositionally biased region" description="Polar residues" evidence="1">
    <location>
        <begin position="29"/>
        <end position="40"/>
    </location>
</feature>